<dbReference type="GO" id="GO:0005634">
    <property type="term" value="C:nucleus"/>
    <property type="evidence" value="ECO:0007669"/>
    <property type="project" value="UniProtKB-SubCell"/>
</dbReference>
<keyword evidence="4" id="KW-0158">Chromosome</keyword>
<comment type="subcellular location">
    <subcellularLocation>
        <location evidence="2">Chromosome</location>
        <location evidence="2">Centromere</location>
    </subcellularLocation>
    <subcellularLocation>
        <location evidence="1">Nucleus</location>
    </subcellularLocation>
</comment>
<dbReference type="InterPro" id="IPR012485">
    <property type="entry name" value="CENP-I"/>
</dbReference>
<dbReference type="Proteomes" id="UP000828390">
    <property type="component" value="Unassembled WGS sequence"/>
</dbReference>
<dbReference type="GO" id="GO:0000070">
    <property type="term" value="P:mitotic sister chromatid segregation"/>
    <property type="evidence" value="ECO:0007669"/>
    <property type="project" value="TreeGrafter"/>
</dbReference>
<evidence type="ECO:0000256" key="7">
    <source>
        <dbReference type="SAM" id="MobiDB-lite"/>
    </source>
</evidence>
<protein>
    <submittedName>
        <fullName evidence="8">Uncharacterized protein</fullName>
    </submittedName>
</protein>
<evidence type="ECO:0000313" key="8">
    <source>
        <dbReference type="EMBL" id="KAH3821904.1"/>
    </source>
</evidence>
<dbReference type="AlphaFoldDB" id="A0A9D4GRC1"/>
<dbReference type="PANTHER" id="PTHR48208:SF2">
    <property type="entry name" value="CENTROMERE PROTEIN I"/>
    <property type="match status" value="1"/>
</dbReference>
<dbReference type="EMBL" id="JAIWYP010000005">
    <property type="protein sequence ID" value="KAH3821904.1"/>
    <property type="molecule type" value="Genomic_DNA"/>
</dbReference>
<comment type="caution">
    <text evidence="8">The sequence shown here is derived from an EMBL/GenBank/DDBJ whole genome shotgun (WGS) entry which is preliminary data.</text>
</comment>
<evidence type="ECO:0000256" key="2">
    <source>
        <dbReference type="ARBA" id="ARBA00004584"/>
    </source>
</evidence>
<keyword evidence="5" id="KW-0539">Nucleus</keyword>
<evidence type="ECO:0000256" key="4">
    <source>
        <dbReference type="ARBA" id="ARBA00022454"/>
    </source>
</evidence>
<evidence type="ECO:0000256" key="5">
    <source>
        <dbReference type="ARBA" id="ARBA00023242"/>
    </source>
</evidence>
<dbReference type="PANTHER" id="PTHR48208">
    <property type="entry name" value="CENTROMERE PROTEIN I"/>
    <property type="match status" value="1"/>
</dbReference>
<gene>
    <name evidence="8" type="ORF">DPMN_123672</name>
</gene>
<reference evidence="8" key="1">
    <citation type="journal article" date="2019" name="bioRxiv">
        <title>The Genome of the Zebra Mussel, Dreissena polymorpha: A Resource for Invasive Species Research.</title>
        <authorList>
            <person name="McCartney M.A."/>
            <person name="Auch B."/>
            <person name="Kono T."/>
            <person name="Mallez S."/>
            <person name="Zhang Y."/>
            <person name="Obille A."/>
            <person name="Becker A."/>
            <person name="Abrahante J.E."/>
            <person name="Garbe J."/>
            <person name="Badalamenti J.P."/>
            <person name="Herman A."/>
            <person name="Mangelson H."/>
            <person name="Liachko I."/>
            <person name="Sullivan S."/>
            <person name="Sone E.D."/>
            <person name="Koren S."/>
            <person name="Silverstein K.A.T."/>
            <person name="Beckman K.B."/>
            <person name="Gohl D.M."/>
        </authorList>
    </citation>
    <scope>NUCLEOTIDE SEQUENCE</scope>
    <source>
        <strain evidence="8">Duluth1</strain>
        <tissue evidence="8">Whole animal</tissue>
    </source>
</reference>
<evidence type="ECO:0000256" key="1">
    <source>
        <dbReference type="ARBA" id="ARBA00004123"/>
    </source>
</evidence>
<keyword evidence="9" id="KW-1185">Reference proteome</keyword>
<evidence type="ECO:0000256" key="3">
    <source>
        <dbReference type="ARBA" id="ARBA00005470"/>
    </source>
</evidence>
<dbReference type="Pfam" id="PF07778">
    <property type="entry name" value="CENP-I"/>
    <property type="match status" value="1"/>
</dbReference>
<proteinExistence type="inferred from homology"/>
<feature type="region of interest" description="Disordered" evidence="7">
    <location>
        <begin position="1"/>
        <end position="55"/>
    </location>
</feature>
<reference evidence="8" key="2">
    <citation type="submission" date="2020-11" db="EMBL/GenBank/DDBJ databases">
        <authorList>
            <person name="McCartney M.A."/>
            <person name="Auch B."/>
            <person name="Kono T."/>
            <person name="Mallez S."/>
            <person name="Becker A."/>
            <person name="Gohl D.M."/>
            <person name="Silverstein K.A.T."/>
            <person name="Koren S."/>
            <person name="Bechman K.B."/>
            <person name="Herman A."/>
            <person name="Abrahante J.E."/>
            <person name="Garbe J."/>
        </authorList>
    </citation>
    <scope>NUCLEOTIDE SEQUENCE</scope>
    <source>
        <strain evidence="8">Duluth1</strain>
        <tissue evidence="8">Whole animal</tissue>
    </source>
</reference>
<evidence type="ECO:0000313" key="9">
    <source>
        <dbReference type="Proteomes" id="UP000828390"/>
    </source>
</evidence>
<sequence>MAANFLASADINEKNERGRRKRRSNLWLNKPKTKKRRLFPPVAEDDTSASPGDRQPALESVCKRLIKALVPASVVPGSAAVKCISWLGTRKPSINIQCLLLRWILVVYDCFDKKDGLHSLYGVIFHFLHYRIFMPYVCHLLYLLTRKEDVSLYRVRYLLQFQKDMVGLLCFVVYRQGIDDLLWLFSC</sequence>
<dbReference type="GO" id="GO:0034080">
    <property type="term" value="P:CENP-A containing chromatin assembly"/>
    <property type="evidence" value="ECO:0007669"/>
    <property type="project" value="TreeGrafter"/>
</dbReference>
<evidence type="ECO:0000256" key="6">
    <source>
        <dbReference type="ARBA" id="ARBA00023328"/>
    </source>
</evidence>
<name>A0A9D4GRC1_DREPO</name>
<organism evidence="8 9">
    <name type="scientific">Dreissena polymorpha</name>
    <name type="common">Zebra mussel</name>
    <name type="synonym">Mytilus polymorpha</name>
    <dbReference type="NCBI Taxonomy" id="45954"/>
    <lineage>
        <taxon>Eukaryota</taxon>
        <taxon>Metazoa</taxon>
        <taxon>Spiralia</taxon>
        <taxon>Lophotrochozoa</taxon>
        <taxon>Mollusca</taxon>
        <taxon>Bivalvia</taxon>
        <taxon>Autobranchia</taxon>
        <taxon>Heteroconchia</taxon>
        <taxon>Euheterodonta</taxon>
        <taxon>Imparidentia</taxon>
        <taxon>Neoheterodontei</taxon>
        <taxon>Myida</taxon>
        <taxon>Dreissenoidea</taxon>
        <taxon>Dreissenidae</taxon>
        <taxon>Dreissena</taxon>
    </lineage>
</organism>
<keyword evidence="6" id="KW-0137">Centromere</keyword>
<accession>A0A9D4GRC1</accession>
<dbReference type="GO" id="GO:0000939">
    <property type="term" value="C:inner kinetochore"/>
    <property type="evidence" value="ECO:0007669"/>
    <property type="project" value="TreeGrafter"/>
</dbReference>
<comment type="similarity">
    <text evidence="3">Belongs to the CENP-I/CTF3 family.</text>
</comment>